<dbReference type="PROSITE" id="PS51318">
    <property type="entry name" value="TAT"/>
    <property type="match status" value="1"/>
</dbReference>
<dbReference type="SUPFAM" id="SSF63829">
    <property type="entry name" value="Calcium-dependent phosphotriesterase"/>
    <property type="match status" value="1"/>
</dbReference>
<evidence type="ECO:0000313" key="3">
    <source>
        <dbReference type="Proteomes" id="UP000034883"/>
    </source>
</evidence>
<dbReference type="PANTHER" id="PTHR35399">
    <property type="entry name" value="SLR8030 PROTEIN"/>
    <property type="match status" value="1"/>
</dbReference>
<reference evidence="2 3" key="1">
    <citation type="submission" date="2015-03" db="EMBL/GenBank/DDBJ databases">
        <title>Genome assembly of Sandaracinus amylolyticus DSM 53668.</title>
        <authorList>
            <person name="Sharma G."/>
            <person name="Subramanian S."/>
        </authorList>
    </citation>
    <scope>NUCLEOTIDE SEQUENCE [LARGE SCALE GENOMIC DNA]</scope>
    <source>
        <strain evidence="2 3">DSM 53668</strain>
    </source>
</reference>
<evidence type="ECO:0000256" key="1">
    <source>
        <dbReference type="SAM" id="Phobius"/>
    </source>
</evidence>
<gene>
    <name evidence="2" type="ORF">DB32_004623</name>
</gene>
<sequence length="457" mass="48647">MRAPRSSPAERSPVDACTAAADDAAGADRRGLLGRRSFLYAGGAAAALAAGFPLVQTFGARDEARPWRPGPYGPLRPDPEGRLDLPEGFSYRVISRTGTTMSDGLRVPARPDGMACFTLPDGSLALLRNHENPAHVGLLGPWTDGVAPESYSQEGMGGVTRVVLDPATLEVRSTNLVLGGTTLNCAGGPSPWGWLSCEEDYDARHGLVFACDPTAARIAAPQPIRGYGRFRHEAACVDPRTSIAYLTEDREDSCLYRFVPHDPARPFDGELQALAIRGRPRARTGTGLRAGERLEIAWVPVRDPDPGDDVLRHLAQQDGAASFVRGEGMAFDPQRGAVVFAASAGGPDANGQLFRVEPEGDGGELLLLAQSEGSADFDMPDNLVVAPNGVVFFCEDGRDRNYVRAIGTDGRVFDFARNTLSRSELAGVCFSPDGRAMFVSLQTDGLTLAITGPFAHA</sequence>
<dbReference type="Pfam" id="PF05787">
    <property type="entry name" value="PhoX"/>
    <property type="match status" value="1"/>
</dbReference>
<proteinExistence type="predicted"/>
<dbReference type="OrthoDB" id="9801383at2"/>
<name>A0A0F6SFS9_9BACT</name>
<dbReference type="RefSeq" id="WP_083457642.1">
    <property type="nucleotide sequence ID" value="NZ_CP011125.1"/>
</dbReference>
<dbReference type="InterPro" id="IPR006311">
    <property type="entry name" value="TAT_signal"/>
</dbReference>
<protein>
    <recommendedName>
        <fullName evidence="4">Phosphatase</fullName>
    </recommendedName>
</protein>
<dbReference type="InterPro" id="IPR008557">
    <property type="entry name" value="PhoX"/>
</dbReference>
<dbReference type="KEGG" id="samy:DB32_004623"/>
<dbReference type="EMBL" id="CP011125">
    <property type="protein sequence ID" value="AKF07474.1"/>
    <property type="molecule type" value="Genomic_DNA"/>
</dbReference>
<dbReference type="PANTHER" id="PTHR35399:SF4">
    <property type="entry name" value="MEMBRANE PROTEIN"/>
    <property type="match status" value="1"/>
</dbReference>
<accession>A0A0F6SFS9</accession>
<evidence type="ECO:0000313" key="2">
    <source>
        <dbReference type="EMBL" id="AKF07474.1"/>
    </source>
</evidence>
<keyword evidence="1" id="KW-0812">Transmembrane</keyword>
<keyword evidence="1" id="KW-0472">Membrane</keyword>
<keyword evidence="3" id="KW-1185">Reference proteome</keyword>
<dbReference type="AlphaFoldDB" id="A0A0F6SFS9"/>
<evidence type="ECO:0008006" key="4">
    <source>
        <dbReference type="Google" id="ProtNLM"/>
    </source>
</evidence>
<keyword evidence="1" id="KW-1133">Transmembrane helix</keyword>
<organism evidence="2 3">
    <name type="scientific">Sandaracinus amylolyticus</name>
    <dbReference type="NCBI Taxonomy" id="927083"/>
    <lineage>
        <taxon>Bacteria</taxon>
        <taxon>Pseudomonadati</taxon>
        <taxon>Myxococcota</taxon>
        <taxon>Polyangia</taxon>
        <taxon>Polyangiales</taxon>
        <taxon>Sandaracinaceae</taxon>
        <taxon>Sandaracinus</taxon>
    </lineage>
</organism>
<dbReference type="Proteomes" id="UP000034883">
    <property type="component" value="Chromosome"/>
</dbReference>
<dbReference type="STRING" id="927083.DB32_004623"/>
<feature type="transmembrane region" description="Helical" evidence="1">
    <location>
        <begin position="38"/>
        <end position="55"/>
    </location>
</feature>